<dbReference type="SUPFAM" id="SSF56176">
    <property type="entry name" value="FAD-binding/transporter-associated domain-like"/>
    <property type="match status" value="1"/>
</dbReference>
<name>A0ABT9WNT9_9BACI</name>
<feature type="domain" description="FAD-binding PCMH-type" evidence="17">
    <location>
        <begin position="46"/>
        <end position="210"/>
    </location>
</feature>
<evidence type="ECO:0000256" key="16">
    <source>
        <dbReference type="HAMAP-Rule" id="MF_00037"/>
    </source>
</evidence>
<dbReference type="Pfam" id="PF02873">
    <property type="entry name" value="MurB_C"/>
    <property type="match status" value="1"/>
</dbReference>
<dbReference type="InterPro" id="IPR003170">
    <property type="entry name" value="MurB"/>
</dbReference>
<evidence type="ECO:0000256" key="14">
    <source>
        <dbReference type="ARBA" id="ARBA00023316"/>
    </source>
</evidence>
<dbReference type="InterPro" id="IPR006094">
    <property type="entry name" value="Oxid_FAD_bind_N"/>
</dbReference>
<dbReference type="InterPro" id="IPR016169">
    <property type="entry name" value="FAD-bd_PCMH_sub2"/>
</dbReference>
<evidence type="ECO:0000256" key="9">
    <source>
        <dbReference type="ARBA" id="ARBA00022857"/>
    </source>
</evidence>
<dbReference type="PROSITE" id="PS51387">
    <property type="entry name" value="FAD_PCMH"/>
    <property type="match status" value="1"/>
</dbReference>
<dbReference type="NCBIfam" id="TIGR00179">
    <property type="entry name" value="murB"/>
    <property type="match status" value="1"/>
</dbReference>
<evidence type="ECO:0000256" key="6">
    <source>
        <dbReference type="ARBA" id="ARBA00022618"/>
    </source>
</evidence>
<dbReference type="Pfam" id="PF01565">
    <property type="entry name" value="FAD_binding_4"/>
    <property type="match status" value="1"/>
</dbReference>
<comment type="pathway">
    <text evidence="4 16">Cell wall biogenesis; peptidoglycan biosynthesis.</text>
</comment>
<dbReference type="GO" id="GO:0008762">
    <property type="term" value="F:UDP-N-acetylmuramate dehydrogenase activity"/>
    <property type="evidence" value="ECO:0007669"/>
    <property type="project" value="UniProtKB-EC"/>
</dbReference>
<keyword evidence="11 16" id="KW-0573">Peptidoglycan synthesis</keyword>
<dbReference type="Gene3D" id="3.30.43.10">
    <property type="entry name" value="Uridine Diphospho-n-acetylenolpyruvylglucosamine Reductase, domain 2"/>
    <property type="match status" value="1"/>
</dbReference>
<evidence type="ECO:0000256" key="7">
    <source>
        <dbReference type="ARBA" id="ARBA00022630"/>
    </source>
</evidence>
<evidence type="ECO:0000256" key="2">
    <source>
        <dbReference type="ARBA" id="ARBA00003921"/>
    </source>
</evidence>
<dbReference type="Proteomes" id="UP001223586">
    <property type="component" value="Unassembled WGS sequence"/>
</dbReference>
<dbReference type="PANTHER" id="PTHR21071">
    <property type="entry name" value="UDP-N-ACETYLENOLPYRUVOYLGLUCOSAMINE REDUCTASE"/>
    <property type="match status" value="1"/>
</dbReference>
<dbReference type="InterPro" id="IPR036635">
    <property type="entry name" value="MurB_C_sf"/>
</dbReference>
<comment type="subcellular location">
    <subcellularLocation>
        <location evidence="3 16">Cytoplasm</location>
    </subcellularLocation>
</comment>
<comment type="function">
    <text evidence="2 16">Cell wall formation.</text>
</comment>
<comment type="caution">
    <text evidence="18">The sequence shown here is derived from an EMBL/GenBank/DDBJ whole genome shotgun (WGS) entry which is preliminary data.</text>
</comment>
<evidence type="ECO:0000256" key="10">
    <source>
        <dbReference type="ARBA" id="ARBA00022960"/>
    </source>
</evidence>
<evidence type="ECO:0000256" key="15">
    <source>
        <dbReference type="ARBA" id="ARBA00048914"/>
    </source>
</evidence>
<evidence type="ECO:0000256" key="12">
    <source>
        <dbReference type="ARBA" id="ARBA00023002"/>
    </source>
</evidence>
<feature type="active site" evidence="16">
    <location>
        <position position="189"/>
    </location>
</feature>
<keyword evidence="13 16" id="KW-0131">Cell cycle</keyword>
<dbReference type="InterPro" id="IPR011601">
    <property type="entry name" value="MurB_C"/>
</dbReference>
<dbReference type="EC" id="1.3.1.98" evidence="16"/>
<dbReference type="NCBIfam" id="NF010480">
    <property type="entry name" value="PRK13905.1"/>
    <property type="match status" value="1"/>
</dbReference>
<evidence type="ECO:0000256" key="5">
    <source>
        <dbReference type="ARBA" id="ARBA00022490"/>
    </source>
</evidence>
<comment type="similarity">
    <text evidence="16">Belongs to the MurB family.</text>
</comment>
<dbReference type="EMBL" id="JAUSTT010000003">
    <property type="protein sequence ID" value="MDQ0174958.1"/>
    <property type="molecule type" value="Genomic_DNA"/>
</dbReference>
<accession>A0ABT9WNT9</accession>
<evidence type="ECO:0000256" key="8">
    <source>
        <dbReference type="ARBA" id="ARBA00022827"/>
    </source>
</evidence>
<dbReference type="InterPro" id="IPR036318">
    <property type="entry name" value="FAD-bd_PCMH-like_sf"/>
</dbReference>
<dbReference type="HAMAP" id="MF_00037">
    <property type="entry name" value="MurB"/>
    <property type="match status" value="1"/>
</dbReference>
<keyword evidence="5 16" id="KW-0963">Cytoplasm</keyword>
<keyword evidence="6 16" id="KW-0132">Cell division</keyword>
<feature type="active site" evidence="16">
    <location>
        <position position="309"/>
    </location>
</feature>
<comment type="catalytic activity">
    <reaction evidence="15 16">
        <text>UDP-N-acetyl-alpha-D-muramate + NADP(+) = UDP-N-acetyl-3-O-(1-carboxyvinyl)-alpha-D-glucosamine + NADPH + H(+)</text>
        <dbReference type="Rhea" id="RHEA:12248"/>
        <dbReference type="ChEBI" id="CHEBI:15378"/>
        <dbReference type="ChEBI" id="CHEBI:57783"/>
        <dbReference type="ChEBI" id="CHEBI:58349"/>
        <dbReference type="ChEBI" id="CHEBI:68483"/>
        <dbReference type="ChEBI" id="CHEBI:70757"/>
        <dbReference type="EC" id="1.3.1.98"/>
    </reaction>
</comment>
<evidence type="ECO:0000259" key="17">
    <source>
        <dbReference type="PROSITE" id="PS51387"/>
    </source>
</evidence>
<evidence type="ECO:0000313" key="18">
    <source>
        <dbReference type="EMBL" id="MDQ0174958.1"/>
    </source>
</evidence>
<sequence length="321" mass="35279">MNHEYAAKGMIKVTDYRQVYDKLLAIVDKNNIKIDEYLKEHTYTRLGGKADLFVTPANYEEVQRIVQFAKQESIDFTLLGNGSNLIVRDGGIRGIVITLKNLTAITTNDNHIIAQSGAAIIDTSRAALSAKLSGLEFACGIPGTVGGALFMNAGAYGGEIKDVLDYCIVVDRNGELKKRKAVELELAYRTSNIAENGDIVLEAAFHLQPGDYDDIKAVMDDLTYRRESKQPLEYPSCGSVFKRPPGYFAGKLIQDSGLQGKRIGGAEVSTKHAGFIVNKDNATAEDYIALIKFVQKTVKEKFDVTLEREVKIIGDDVKSSE</sequence>
<dbReference type="Gene3D" id="3.90.78.10">
    <property type="entry name" value="UDP-N-acetylenolpyruvoylglucosamine reductase, C-terminal domain"/>
    <property type="match status" value="1"/>
</dbReference>
<protein>
    <recommendedName>
        <fullName evidence="16">UDP-N-acetylenolpyruvoylglucosamine reductase</fullName>
        <ecNumber evidence="16">1.3.1.98</ecNumber>
    </recommendedName>
    <alternativeName>
        <fullName evidence="16">UDP-N-acetylmuramate dehydrogenase</fullName>
    </alternativeName>
</protein>
<keyword evidence="7 16" id="KW-0285">Flavoprotein</keyword>
<evidence type="ECO:0000256" key="13">
    <source>
        <dbReference type="ARBA" id="ARBA00023306"/>
    </source>
</evidence>
<evidence type="ECO:0000313" key="19">
    <source>
        <dbReference type="Proteomes" id="UP001223586"/>
    </source>
</evidence>
<keyword evidence="14 16" id="KW-0961">Cell wall biogenesis/degradation</keyword>
<comment type="cofactor">
    <cofactor evidence="1 16">
        <name>FAD</name>
        <dbReference type="ChEBI" id="CHEBI:57692"/>
    </cofactor>
</comment>
<organism evidence="18 19">
    <name type="scientific">Bacillus chungangensis</name>
    <dbReference type="NCBI Taxonomy" id="587633"/>
    <lineage>
        <taxon>Bacteria</taxon>
        <taxon>Bacillati</taxon>
        <taxon>Bacillota</taxon>
        <taxon>Bacilli</taxon>
        <taxon>Bacillales</taxon>
        <taxon>Bacillaceae</taxon>
        <taxon>Bacillus</taxon>
    </lineage>
</organism>
<keyword evidence="10 16" id="KW-0133">Cell shape</keyword>
<dbReference type="InterPro" id="IPR016167">
    <property type="entry name" value="FAD-bd_PCMH_sub1"/>
</dbReference>
<evidence type="ECO:0000256" key="4">
    <source>
        <dbReference type="ARBA" id="ARBA00004752"/>
    </source>
</evidence>
<keyword evidence="9 16" id="KW-0521">NADP</keyword>
<keyword evidence="8 16" id="KW-0274">FAD</keyword>
<feature type="active site" description="Proton donor" evidence="16">
    <location>
        <position position="239"/>
    </location>
</feature>
<evidence type="ECO:0000256" key="3">
    <source>
        <dbReference type="ARBA" id="ARBA00004496"/>
    </source>
</evidence>
<keyword evidence="19" id="KW-1185">Reference proteome</keyword>
<dbReference type="Gene3D" id="3.30.465.10">
    <property type="match status" value="1"/>
</dbReference>
<dbReference type="SUPFAM" id="SSF56194">
    <property type="entry name" value="Uridine diphospho-N-Acetylenolpyruvylglucosamine reductase, MurB, C-terminal domain"/>
    <property type="match status" value="1"/>
</dbReference>
<evidence type="ECO:0000256" key="1">
    <source>
        <dbReference type="ARBA" id="ARBA00001974"/>
    </source>
</evidence>
<keyword evidence="12 16" id="KW-0560">Oxidoreductase</keyword>
<reference evidence="18 19" key="1">
    <citation type="submission" date="2023-07" db="EMBL/GenBank/DDBJ databases">
        <title>Genomic Encyclopedia of Type Strains, Phase IV (KMG-IV): sequencing the most valuable type-strain genomes for metagenomic binning, comparative biology and taxonomic classification.</title>
        <authorList>
            <person name="Goeker M."/>
        </authorList>
    </citation>
    <scope>NUCLEOTIDE SEQUENCE [LARGE SCALE GENOMIC DNA]</scope>
    <source>
        <strain evidence="18 19">DSM 23837</strain>
    </source>
</reference>
<dbReference type="PANTHER" id="PTHR21071:SF4">
    <property type="entry name" value="UDP-N-ACETYLENOLPYRUVOYLGLUCOSAMINE REDUCTASE"/>
    <property type="match status" value="1"/>
</dbReference>
<proteinExistence type="inferred from homology"/>
<evidence type="ECO:0000256" key="11">
    <source>
        <dbReference type="ARBA" id="ARBA00022984"/>
    </source>
</evidence>
<gene>
    <name evidence="16" type="primary">murB</name>
    <name evidence="18" type="ORF">J2S08_000792</name>
</gene>
<dbReference type="InterPro" id="IPR016166">
    <property type="entry name" value="FAD-bd_PCMH"/>
</dbReference>